<evidence type="ECO:0000256" key="5">
    <source>
        <dbReference type="ARBA" id="ARBA00022691"/>
    </source>
</evidence>
<dbReference type="Pfam" id="PF01795">
    <property type="entry name" value="Methyltransf_5"/>
    <property type="match status" value="1"/>
</dbReference>
<dbReference type="EMBL" id="AP026801">
    <property type="protein sequence ID" value="BDR56209.1"/>
    <property type="molecule type" value="Genomic_DNA"/>
</dbReference>
<evidence type="ECO:0000313" key="7">
    <source>
        <dbReference type="EMBL" id="BDR56209.1"/>
    </source>
</evidence>
<keyword evidence="4 6" id="KW-0808">Transferase</keyword>
<feature type="binding site" evidence="6">
    <location>
        <position position="53"/>
    </location>
    <ligand>
        <name>S-adenosyl-L-methionine</name>
        <dbReference type="ChEBI" id="CHEBI:59789"/>
    </ligand>
</feature>
<keyword evidence="8" id="KW-1185">Reference proteome</keyword>
<evidence type="ECO:0000256" key="4">
    <source>
        <dbReference type="ARBA" id="ARBA00022679"/>
    </source>
</evidence>
<dbReference type="GO" id="GO:0070475">
    <property type="term" value="P:rRNA base methylation"/>
    <property type="evidence" value="ECO:0007669"/>
    <property type="project" value="UniProtKB-UniRule"/>
</dbReference>
<dbReference type="AlphaFoldDB" id="A0AAU9DKZ3"/>
<keyword evidence="6" id="KW-0963">Cytoplasm</keyword>
<dbReference type="InterPro" id="IPR023397">
    <property type="entry name" value="SAM-dep_MeTrfase_MraW_recog"/>
</dbReference>
<dbReference type="PIRSF" id="PIRSF004486">
    <property type="entry name" value="MraW"/>
    <property type="match status" value="1"/>
</dbReference>
<dbReference type="SUPFAM" id="SSF81799">
    <property type="entry name" value="Putative methyltransferase TM0872, insert domain"/>
    <property type="match status" value="1"/>
</dbReference>
<dbReference type="Proteomes" id="UP001321804">
    <property type="component" value="Chromosome"/>
</dbReference>
<comment type="subcellular location">
    <subcellularLocation>
        <location evidence="6">Cytoplasm</location>
    </subcellularLocation>
</comment>
<dbReference type="GO" id="GO:0005737">
    <property type="term" value="C:cytoplasm"/>
    <property type="evidence" value="ECO:0007669"/>
    <property type="project" value="UniProtKB-SubCell"/>
</dbReference>
<comment type="similarity">
    <text evidence="1 6">Belongs to the methyltransferase superfamily. RsmH family.</text>
</comment>
<evidence type="ECO:0000256" key="6">
    <source>
        <dbReference type="HAMAP-Rule" id="MF_01007"/>
    </source>
</evidence>
<dbReference type="KEGG" id="xak:KIMC2_07710"/>
<proteinExistence type="inferred from homology"/>
<reference evidence="7 8" key="1">
    <citation type="journal article" date="2023" name="Microbiol. Spectr.">
        <title>Symbiosis of Carpenter Bees with Uncharacterized Lactic Acid Bacteria Showing NAD Auxotrophy.</title>
        <authorList>
            <person name="Kawasaki S."/>
            <person name="Ozawa K."/>
            <person name="Mori T."/>
            <person name="Yamamoto A."/>
            <person name="Ito M."/>
            <person name="Ohkuma M."/>
            <person name="Sakamoto M."/>
            <person name="Matsutani M."/>
        </authorList>
    </citation>
    <scope>NUCLEOTIDE SEQUENCE [LARGE SCALE GENOMIC DNA]</scope>
    <source>
        <strain evidence="7 8">KimC2</strain>
    </source>
</reference>
<feature type="binding site" evidence="6">
    <location>
        <position position="110"/>
    </location>
    <ligand>
        <name>S-adenosyl-L-methionine</name>
        <dbReference type="ChEBI" id="CHEBI:59789"/>
    </ligand>
</feature>
<keyword evidence="5 6" id="KW-0949">S-adenosyl-L-methionine</keyword>
<dbReference type="NCBIfam" id="TIGR00006">
    <property type="entry name" value="16S rRNA (cytosine(1402)-N(4))-methyltransferase RsmH"/>
    <property type="match status" value="1"/>
</dbReference>
<dbReference type="SUPFAM" id="SSF53335">
    <property type="entry name" value="S-adenosyl-L-methionine-dependent methyltransferases"/>
    <property type="match status" value="1"/>
</dbReference>
<dbReference type="HAMAP" id="MF_01007">
    <property type="entry name" value="16SrRNA_methyltr_H"/>
    <property type="match status" value="1"/>
</dbReference>
<feature type="binding site" evidence="6">
    <location>
        <position position="82"/>
    </location>
    <ligand>
        <name>S-adenosyl-L-methionine</name>
        <dbReference type="ChEBI" id="CHEBI:59789"/>
    </ligand>
</feature>
<evidence type="ECO:0000256" key="3">
    <source>
        <dbReference type="ARBA" id="ARBA00022603"/>
    </source>
</evidence>
<evidence type="ECO:0000313" key="8">
    <source>
        <dbReference type="Proteomes" id="UP001321804"/>
    </source>
</evidence>
<evidence type="ECO:0000256" key="2">
    <source>
        <dbReference type="ARBA" id="ARBA00022552"/>
    </source>
</evidence>
<protein>
    <recommendedName>
        <fullName evidence="6">Ribosomal RNA small subunit methyltransferase H</fullName>
        <ecNumber evidence="6">2.1.1.199</ecNumber>
    </recommendedName>
    <alternativeName>
        <fullName evidence="6">16S rRNA m(4)C1402 methyltransferase</fullName>
    </alternativeName>
    <alternativeName>
        <fullName evidence="6">rRNA (cytosine-N(4)-)-methyltransferase RsmH</fullName>
    </alternativeName>
</protein>
<sequence length="319" mass="36045">MTELVHNSVLLKEAVDSLGIRSNEIYVDATFGRGGYTFEMLKNINQGHVISLDLDEAAISFGKQRFNSEIKTNRLILLKSNYGQIKDAVSSAGFNSVSGIVFDLGVSSPQFDDPERGFSYRFDGPLDMRMDQKQDLTAYDVINTYSAEELKKVFQKYGNAPVPYKVANAIVKSRSRRSIKTTLELVKIIEDSLPEPVKRKKGHPSKKFFQAIRIEVNNELDSLKDGLRQSLEILKVGGIISVVTFQPLEDRLVSKTFRRLAQYKSYPKGIPIIPEDVKPQLEIVQKKAITPTEAELTNNHRAHSARLRVAKKIRKISFR</sequence>
<name>A0AAU9DKZ3_9LACO</name>
<organism evidence="7 8">
    <name type="scientific">Xylocopilactobacillus apis</name>
    <dbReference type="NCBI Taxonomy" id="2932183"/>
    <lineage>
        <taxon>Bacteria</taxon>
        <taxon>Bacillati</taxon>
        <taxon>Bacillota</taxon>
        <taxon>Bacilli</taxon>
        <taxon>Lactobacillales</taxon>
        <taxon>Lactobacillaceae</taxon>
        <taxon>Xylocopilactobacillus</taxon>
    </lineage>
</organism>
<dbReference type="InterPro" id="IPR002903">
    <property type="entry name" value="RsmH"/>
</dbReference>
<dbReference type="EC" id="2.1.1.199" evidence="6"/>
<dbReference type="Gene3D" id="3.40.50.150">
    <property type="entry name" value="Vaccinia Virus protein VP39"/>
    <property type="match status" value="1"/>
</dbReference>
<feature type="binding site" evidence="6">
    <location>
        <position position="103"/>
    </location>
    <ligand>
        <name>S-adenosyl-L-methionine</name>
        <dbReference type="ChEBI" id="CHEBI:59789"/>
    </ligand>
</feature>
<dbReference type="Gene3D" id="1.10.150.170">
    <property type="entry name" value="Putative methyltransferase TM0872, insert domain"/>
    <property type="match status" value="1"/>
</dbReference>
<keyword evidence="3 6" id="KW-0489">Methyltransferase</keyword>
<accession>A0AAU9DKZ3</accession>
<dbReference type="InterPro" id="IPR029063">
    <property type="entry name" value="SAM-dependent_MTases_sf"/>
</dbReference>
<dbReference type="PANTHER" id="PTHR11265:SF0">
    <property type="entry name" value="12S RRNA N4-METHYLCYTIDINE METHYLTRANSFERASE"/>
    <property type="match status" value="1"/>
</dbReference>
<comment type="function">
    <text evidence="6">Specifically methylates the N4 position of cytidine in position 1402 (C1402) of 16S rRNA.</text>
</comment>
<evidence type="ECO:0000256" key="1">
    <source>
        <dbReference type="ARBA" id="ARBA00010396"/>
    </source>
</evidence>
<keyword evidence="2 6" id="KW-0698">rRNA processing</keyword>
<dbReference type="GO" id="GO:0071424">
    <property type="term" value="F:rRNA (cytosine-N4-)-methyltransferase activity"/>
    <property type="evidence" value="ECO:0007669"/>
    <property type="project" value="UniProtKB-UniRule"/>
</dbReference>
<dbReference type="RefSeq" id="WP_317698088.1">
    <property type="nucleotide sequence ID" value="NZ_AP026801.1"/>
</dbReference>
<feature type="binding site" evidence="6">
    <location>
        <begin position="34"/>
        <end position="36"/>
    </location>
    <ligand>
        <name>S-adenosyl-L-methionine</name>
        <dbReference type="ChEBI" id="CHEBI:59789"/>
    </ligand>
</feature>
<comment type="catalytic activity">
    <reaction evidence="6">
        <text>cytidine(1402) in 16S rRNA + S-adenosyl-L-methionine = N(4)-methylcytidine(1402) in 16S rRNA + S-adenosyl-L-homocysteine + H(+)</text>
        <dbReference type="Rhea" id="RHEA:42928"/>
        <dbReference type="Rhea" id="RHEA-COMP:10286"/>
        <dbReference type="Rhea" id="RHEA-COMP:10287"/>
        <dbReference type="ChEBI" id="CHEBI:15378"/>
        <dbReference type="ChEBI" id="CHEBI:57856"/>
        <dbReference type="ChEBI" id="CHEBI:59789"/>
        <dbReference type="ChEBI" id="CHEBI:74506"/>
        <dbReference type="ChEBI" id="CHEBI:82748"/>
        <dbReference type="EC" id="2.1.1.199"/>
    </reaction>
</comment>
<dbReference type="PANTHER" id="PTHR11265">
    <property type="entry name" value="S-ADENOSYL-METHYLTRANSFERASE MRAW"/>
    <property type="match status" value="1"/>
</dbReference>
<gene>
    <name evidence="6 7" type="primary">rsmH</name>
    <name evidence="7" type="ORF">KIMC2_07710</name>
</gene>